<dbReference type="STRING" id="497964.CfE428DRAFT_6205"/>
<dbReference type="SUPFAM" id="SSF55785">
    <property type="entry name" value="PYP-like sensor domain (PAS domain)"/>
    <property type="match status" value="1"/>
</dbReference>
<sequence length="213" mass="24320">MTTTSLFEHTFDHAANGMAIIAVDGRFLRVNASLSALLGYSQEEMLALDFQRLSHPDDLGEMLANLGQLIRGEVGSFQLEKRCKHKDGHYLSVFHVVTLAREIDQRPRFFVDQVIDITPLRQAEERARADANTKQRLYEELARSNAEVHQLQNQLLTVCAWTKRIRAGGQWQTIEDFLTTRLHFKVTHGISDQARQEFVSHLEKGTQPPKPDL</sequence>
<dbReference type="RefSeq" id="WP_006983523.1">
    <property type="nucleotide sequence ID" value="NZ_ABVL01000036.1"/>
</dbReference>
<organism evidence="3 4">
    <name type="scientific">Chthoniobacter flavus Ellin428</name>
    <dbReference type="NCBI Taxonomy" id="497964"/>
    <lineage>
        <taxon>Bacteria</taxon>
        <taxon>Pseudomonadati</taxon>
        <taxon>Verrucomicrobiota</taxon>
        <taxon>Spartobacteria</taxon>
        <taxon>Chthoniobacterales</taxon>
        <taxon>Chthoniobacteraceae</taxon>
        <taxon>Chthoniobacter</taxon>
    </lineage>
</organism>
<dbReference type="CDD" id="cd00130">
    <property type="entry name" value="PAS"/>
    <property type="match status" value="1"/>
</dbReference>
<dbReference type="InterPro" id="IPR035965">
    <property type="entry name" value="PAS-like_dom_sf"/>
</dbReference>
<reference evidence="3 4" key="1">
    <citation type="journal article" date="2011" name="J. Bacteriol.">
        <title>Genome sequence of Chthoniobacter flavus Ellin428, an aerobic heterotrophic soil bacterium.</title>
        <authorList>
            <person name="Kant R."/>
            <person name="van Passel M.W."/>
            <person name="Palva A."/>
            <person name="Lucas S."/>
            <person name="Lapidus A."/>
            <person name="Glavina Del Rio T."/>
            <person name="Dalin E."/>
            <person name="Tice H."/>
            <person name="Bruce D."/>
            <person name="Goodwin L."/>
            <person name="Pitluck S."/>
            <person name="Larimer F.W."/>
            <person name="Land M.L."/>
            <person name="Hauser L."/>
            <person name="Sangwan P."/>
            <person name="de Vos W.M."/>
            <person name="Janssen P.H."/>
            <person name="Smidt H."/>
        </authorList>
    </citation>
    <scope>NUCLEOTIDE SEQUENCE [LARGE SCALE GENOMIC DNA]</scope>
    <source>
        <strain evidence="3 4">Ellin428</strain>
    </source>
</reference>
<comment type="caution">
    <text evidence="3">The sequence shown here is derived from an EMBL/GenBank/DDBJ whole genome shotgun (WGS) entry which is preliminary data.</text>
</comment>
<dbReference type="Proteomes" id="UP000005824">
    <property type="component" value="Unassembled WGS sequence"/>
</dbReference>
<dbReference type="AlphaFoldDB" id="B4DBB4"/>
<dbReference type="PANTHER" id="PTHR44757">
    <property type="entry name" value="DIGUANYLATE CYCLASE DGCP"/>
    <property type="match status" value="1"/>
</dbReference>
<evidence type="ECO:0000256" key="1">
    <source>
        <dbReference type="SAM" id="Coils"/>
    </source>
</evidence>
<name>B4DBB4_9BACT</name>
<feature type="domain" description="PAS" evidence="2">
    <location>
        <begin position="3"/>
        <end position="73"/>
    </location>
</feature>
<proteinExistence type="predicted"/>
<evidence type="ECO:0000313" key="3">
    <source>
        <dbReference type="EMBL" id="EDY16302.1"/>
    </source>
</evidence>
<dbReference type="PANTHER" id="PTHR44757:SF2">
    <property type="entry name" value="BIOFILM ARCHITECTURE MAINTENANCE PROTEIN MBAA"/>
    <property type="match status" value="1"/>
</dbReference>
<dbReference type="eggNOG" id="COG3829">
    <property type="taxonomic scope" value="Bacteria"/>
</dbReference>
<dbReference type="NCBIfam" id="TIGR00229">
    <property type="entry name" value="sensory_box"/>
    <property type="match status" value="1"/>
</dbReference>
<dbReference type="InterPro" id="IPR052155">
    <property type="entry name" value="Biofilm_reg_signaling"/>
</dbReference>
<dbReference type="PROSITE" id="PS50112">
    <property type="entry name" value="PAS"/>
    <property type="match status" value="1"/>
</dbReference>
<dbReference type="InterPro" id="IPR000014">
    <property type="entry name" value="PAS"/>
</dbReference>
<dbReference type="SMART" id="SM00091">
    <property type="entry name" value="PAS"/>
    <property type="match status" value="1"/>
</dbReference>
<dbReference type="Pfam" id="PF08447">
    <property type="entry name" value="PAS_3"/>
    <property type="match status" value="1"/>
</dbReference>
<dbReference type="InParanoid" id="B4DBB4"/>
<accession>B4DBB4</accession>
<dbReference type="Gene3D" id="3.30.450.20">
    <property type="entry name" value="PAS domain"/>
    <property type="match status" value="1"/>
</dbReference>
<gene>
    <name evidence="3" type="ORF">CfE428DRAFT_6205</name>
</gene>
<keyword evidence="1" id="KW-0175">Coiled coil</keyword>
<dbReference type="InterPro" id="IPR013655">
    <property type="entry name" value="PAS_fold_3"/>
</dbReference>
<protein>
    <submittedName>
        <fullName evidence="3">Putative PAS/PAC sensor protein</fullName>
    </submittedName>
</protein>
<dbReference type="EMBL" id="ABVL01000036">
    <property type="protein sequence ID" value="EDY16302.1"/>
    <property type="molecule type" value="Genomic_DNA"/>
</dbReference>
<keyword evidence="4" id="KW-1185">Reference proteome</keyword>
<feature type="coiled-coil region" evidence="1">
    <location>
        <begin position="120"/>
        <end position="154"/>
    </location>
</feature>
<evidence type="ECO:0000259" key="2">
    <source>
        <dbReference type="PROSITE" id="PS50112"/>
    </source>
</evidence>
<evidence type="ECO:0000313" key="4">
    <source>
        <dbReference type="Proteomes" id="UP000005824"/>
    </source>
</evidence>